<evidence type="ECO:0000313" key="2">
    <source>
        <dbReference type="Proteomes" id="UP000067523"/>
    </source>
</evidence>
<dbReference type="Proteomes" id="UP000067523">
    <property type="component" value="Chromosome"/>
</dbReference>
<evidence type="ECO:0000313" key="1">
    <source>
        <dbReference type="EMBL" id="ALS35961.1"/>
    </source>
</evidence>
<gene>
    <name evidence="1" type="ORF">ATZ35_01955</name>
</gene>
<dbReference type="EMBL" id="CP013655">
    <property type="protein sequence ID" value="ALS35961.1"/>
    <property type="molecule type" value="Genomic_DNA"/>
</dbReference>
<evidence type="ECO:0008006" key="3">
    <source>
        <dbReference type="Google" id="ProtNLM"/>
    </source>
</evidence>
<proteinExistence type="predicted"/>
<dbReference type="AlphaFoldDB" id="A0A0U2WQY3"/>
<dbReference type="RefSeq" id="WP_208929047.1">
    <property type="nucleotide sequence ID" value="NZ_CP013655.1"/>
</dbReference>
<accession>A0A0U2WQY3</accession>
<dbReference type="STRING" id="118060.ATZ35_01955"/>
<organism evidence="1 2">
    <name type="scientific">Enterococcus rotai</name>
    <dbReference type="NCBI Taxonomy" id="118060"/>
    <lineage>
        <taxon>Bacteria</taxon>
        <taxon>Bacillati</taxon>
        <taxon>Bacillota</taxon>
        <taxon>Bacilli</taxon>
        <taxon>Lactobacillales</taxon>
        <taxon>Enterococcaceae</taxon>
        <taxon>Enterococcus</taxon>
    </lineage>
</organism>
<reference evidence="2" key="1">
    <citation type="submission" date="2015-12" db="EMBL/GenBank/DDBJ databases">
        <authorList>
            <person name="Lauer A."/>
            <person name="Humrighouse B."/>
            <person name="Loparev V."/>
            <person name="Shewmaker P.L."/>
            <person name="Whitney A.M."/>
            <person name="McLaughlin R.W."/>
        </authorList>
    </citation>
    <scope>NUCLEOTIDE SEQUENCE [LARGE SCALE GENOMIC DNA]</scope>
    <source>
        <strain evidence="2">LMG 26678</strain>
    </source>
</reference>
<keyword evidence="2" id="KW-1185">Reference proteome</keyword>
<sequence length="219" mass="24987">MKKKQKTKKYVSIKQFCLFTGFLVMIICLSFGLYQTYAALTDSDQKQNEFRVGNLQTSIEEEFDPPTIFEPDKEYLKKVTIKNTGEQDIFIRVLALPVLTKAQANGSLTLLPATVDGPTPILSIDYNLTDWTNGNDGYFYYKKKLLKGEQTTNLFTKVKMNQANITEEYEGVLLSFEVKVEGISTTKYAYRDAWWSGQIPTSKPLLEVDNLLKNQTISE</sequence>
<dbReference type="KEGG" id="erx:ATZ35_01955"/>
<protein>
    <recommendedName>
        <fullName evidence="3">Alternate signal-mediated exported protein</fullName>
    </recommendedName>
</protein>
<name>A0A0U2WQY3_9ENTE</name>